<evidence type="ECO:0000256" key="2">
    <source>
        <dbReference type="ARBA" id="ARBA00006411"/>
    </source>
</evidence>
<keyword evidence="7" id="KW-1185">Reference proteome</keyword>
<comment type="subcellular location">
    <subcellularLocation>
        <location evidence="1">Cytoplasm</location>
    </subcellularLocation>
</comment>
<organism evidence="6 7">
    <name type="scientific">Actinophytocola gossypii</name>
    <dbReference type="NCBI Taxonomy" id="2812003"/>
    <lineage>
        <taxon>Bacteria</taxon>
        <taxon>Bacillati</taxon>
        <taxon>Actinomycetota</taxon>
        <taxon>Actinomycetes</taxon>
        <taxon>Pseudonocardiales</taxon>
        <taxon>Pseudonocardiaceae</taxon>
    </lineage>
</organism>
<evidence type="ECO:0000256" key="5">
    <source>
        <dbReference type="SAM" id="MobiDB-lite"/>
    </source>
</evidence>
<evidence type="ECO:0000256" key="3">
    <source>
        <dbReference type="ARBA" id="ARBA00022490"/>
    </source>
</evidence>
<evidence type="ECO:0000313" key="7">
    <source>
        <dbReference type="Proteomes" id="UP001156441"/>
    </source>
</evidence>
<sequence length="265" mass="27592">MNVELSLAALDTLWEDHGLGRVPFPLEVTVHGDTADARAGIKAAVYDDLAGRGLSTGDLADALRLLAEPAAALDLVALLDLSDDVPVRAVGALRGRHGLLAVQGARTVCLRGTRDTELAEVLVGLLPRTPAGPGSSITQPVAALRVGGHARARPGGVLRTVTPRAAADSKLRAIAAIMERPVLRAGQLGVTLVDESGRRDRAPGITWFDTDDGRYATTTTPGQDGEDWVTVWPADNARLAHRLTEAVTGGSPPSPASVSTPIRPS</sequence>
<keyword evidence="4" id="KW-0143">Chaperone</keyword>
<dbReference type="RefSeq" id="WP_260189961.1">
    <property type="nucleotide sequence ID" value="NZ_JAFFZE010000006.1"/>
</dbReference>
<comment type="similarity">
    <text evidence="2">Belongs to the EspG family.</text>
</comment>
<feature type="compositionally biased region" description="Polar residues" evidence="5">
    <location>
        <begin position="256"/>
        <end position="265"/>
    </location>
</feature>
<keyword evidence="3" id="KW-0963">Cytoplasm</keyword>
<dbReference type="EMBL" id="JAFFZE010000006">
    <property type="protein sequence ID" value="MCT2582623.1"/>
    <property type="molecule type" value="Genomic_DNA"/>
</dbReference>
<reference evidence="6 7" key="1">
    <citation type="submission" date="2021-02" db="EMBL/GenBank/DDBJ databases">
        <title>Actinophytocola xerophila sp. nov., isolated from soil of cotton cropping field.</title>
        <authorList>
            <person name="Huang R."/>
            <person name="Chen X."/>
            <person name="Ge X."/>
            <person name="Liu W."/>
        </authorList>
    </citation>
    <scope>NUCLEOTIDE SEQUENCE [LARGE SCALE GENOMIC DNA]</scope>
    <source>
        <strain evidence="6 7">S1-96</strain>
    </source>
</reference>
<comment type="caution">
    <text evidence="6">The sequence shown here is derived from an EMBL/GenBank/DDBJ whole genome shotgun (WGS) entry which is preliminary data.</text>
</comment>
<protein>
    <submittedName>
        <fullName evidence="6">ESX secretion-associated protein EspG</fullName>
    </submittedName>
</protein>
<dbReference type="InterPro" id="IPR025734">
    <property type="entry name" value="EspG"/>
</dbReference>
<evidence type="ECO:0000256" key="1">
    <source>
        <dbReference type="ARBA" id="ARBA00004496"/>
    </source>
</evidence>
<gene>
    <name evidence="6" type="ORF">JT362_05745</name>
</gene>
<dbReference type="Proteomes" id="UP001156441">
    <property type="component" value="Unassembled WGS sequence"/>
</dbReference>
<evidence type="ECO:0000313" key="6">
    <source>
        <dbReference type="EMBL" id="MCT2582623.1"/>
    </source>
</evidence>
<dbReference type="Pfam" id="PF14011">
    <property type="entry name" value="ESX-1_EspG"/>
    <property type="match status" value="1"/>
</dbReference>
<accession>A0ABT2J446</accession>
<name>A0ABT2J446_9PSEU</name>
<evidence type="ECO:0000256" key="4">
    <source>
        <dbReference type="ARBA" id="ARBA00023186"/>
    </source>
</evidence>
<proteinExistence type="inferred from homology"/>
<feature type="region of interest" description="Disordered" evidence="5">
    <location>
        <begin position="246"/>
        <end position="265"/>
    </location>
</feature>